<keyword evidence="3 5" id="KW-0012">Acyltransferase</keyword>
<dbReference type="PROSITE" id="PS01313">
    <property type="entry name" value="LIPB"/>
    <property type="match status" value="1"/>
</dbReference>
<evidence type="ECO:0000313" key="8">
    <source>
        <dbReference type="EMBL" id="MBO1529723.1"/>
    </source>
</evidence>
<dbReference type="NCBIfam" id="TIGR00214">
    <property type="entry name" value="lipB"/>
    <property type="match status" value="1"/>
</dbReference>
<organism evidence="8 9">
    <name type="scientific">Psychrobacter coccoides</name>
    <dbReference type="NCBI Taxonomy" id="2818440"/>
    <lineage>
        <taxon>Bacteria</taxon>
        <taxon>Pseudomonadati</taxon>
        <taxon>Pseudomonadota</taxon>
        <taxon>Gammaproteobacteria</taxon>
        <taxon>Moraxellales</taxon>
        <taxon>Moraxellaceae</taxon>
        <taxon>Psychrobacter</taxon>
    </lineage>
</organism>
<dbReference type="InterPro" id="IPR020605">
    <property type="entry name" value="Octanoyltransferase_CS"/>
</dbReference>
<dbReference type="CDD" id="cd16444">
    <property type="entry name" value="LipB"/>
    <property type="match status" value="1"/>
</dbReference>
<dbReference type="Pfam" id="PF21948">
    <property type="entry name" value="LplA-B_cat"/>
    <property type="match status" value="1"/>
</dbReference>
<feature type="binding site" evidence="5">
    <location>
        <begin position="197"/>
        <end position="199"/>
    </location>
    <ligand>
        <name>substrate</name>
    </ligand>
</feature>
<feature type="region of interest" description="Disordered" evidence="6">
    <location>
        <begin position="1"/>
        <end position="26"/>
    </location>
</feature>
<feature type="active site" description="Acyl-thioester intermediate" evidence="5">
    <location>
        <position position="228"/>
    </location>
</feature>
<keyword evidence="9" id="KW-1185">Reference proteome</keyword>
<comment type="caution">
    <text evidence="8">The sequence shown here is derived from an EMBL/GenBank/DDBJ whole genome shotgun (WGS) entry which is preliminary data.</text>
</comment>
<comment type="miscellaneous">
    <text evidence="5">In the reaction, the free carboxyl group of octanoic acid is attached via an amide linkage to the epsilon-amino group of a specific lysine residue of lipoyl domains of lipoate-dependent enzymes.</text>
</comment>
<name>A0ABS3NKW4_9GAMM</name>
<dbReference type="Proteomes" id="UP000664554">
    <property type="component" value="Unassembled WGS sequence"/>
</dbReference>
<keyword evidence="2 5" id="KW-0808">Transferase</keyword>
<dbReference type="RefSeq" id="WP_207988680.1">
    <property type="nucleotide sequence ID" value="NZ_JAGBKM010000001.1"/>
</dbReference>
<dbReference type="PANTHER" id="PTHR10993">
    <property type="entry name" value="OCTANOYLTRANSFERASE"/>
    <property type="match status" value="1"/>
</dbReference>
<evidence type="ECO:0000256" key="3">
    <source>
        <dbReference type="ARBA" id="ARBA00023315"/>
    </source>
</evidence>
<keyword evidence="5" id="KW-0963">Cytoplasm</keyword>
<dbReference type="Gene3D" id="3.30.930.10">
    <property type="entry name" value="Bira Bifunctional Protein, Domain 2"/>
    <property type="match status" value="1"/>
</dbReference>
<protein>
    <recommendedName>
        <fullName evidence="5">Octanoyltransferase</fullName>
        <ecNumber evidence="5">2.3.1.181</ecNumber>
    </recommendedName>
    <alternativeName>
        <fullName evidence="5">Lipoate-protein ligase B</fullName>
    </alternativeName>
    <alternativeName>
        <fullName evidence="5">Lipoyl/octanoyl transferase</fullName>
    </alternativeName>
    <alternativeName>
        <fullName evidence="5">Octanoyl-[acyl-carrier-protein]-protein N-octanoyltransferase</fullName>
    </alternativeName>
</protein>
<comment type="subcellular location">
    <subcellularLocation>
        <location evidence="5">Cytoplasm</location>
    </subcellularLocation>
</comment>
<feature type="binding site" evidence="5">
    <location>
        <begin position="210"/>
        <end position="212"/>
    </location>
    <ligand>
        <name>substrate</name>
    </ligand>
</feature>
<dbReference type="EC" id="2.3.1.181" evidence="5"/>
<comment type="pathway">
    <text evidence="1 5">Protein modification; protein lipoylation via endogenous pathway; protein N(6)-(lipoyl)lysine from octanoyl-[acyl-carrier-protein]: step 1/2.</text>
</comment>
<evidence type="ECO:0000256" key="4">
    <source>
        <dbReference type="ARBA" id="ARBA00024732"/>
    </source>
</evidence>
<comment type="catalytic activity">
    <reaction evidence="5">
        <text>octanoyl-[ACP] + L-lysyl-[protein] = N(6)-octanoyl-L-lysyl-[protein] + holo-[ACP] + H(+)</text>
        <dbReference type="Rhea" id="RHEA:17665"/>
        <dbReference type="Rhea" id="RHEA-COMP:9636"/>
        <dbReference type="Rhea" id="RHEA-COMP:9685"/>
        <dbReference type="Rhea" id="RHEA-COMP:9752"/>
        <dbReference type="Rhea" id="RHEA-COMP:9928"/>
        <dbReference type="ChEBI" id="CHEBI:15378"/>
        <dbReference type="ChEBI" id="CHEBI:29969"/>
        <dbReference type="ChEBI" id="CHEBI:64479"/>
        <dbReference type="ChEBI" id="CHEBI:78463"/>
        <dbReference type="ChEBI" id="CHEBI:78809"/>
        <dbReference type="EC" id="2.3.1.181"/>
    </reaction>
</comment>
<sequence>MPTIQRPLPQNAAPSSDTSTAQKTSHHITDTLVSKSLSAADYTHTHEAMLQQTLERIRLKKEQGLRTPDELWIVDHNDVYTLGQAGKEEHILRHTDTPIIKTDRGGQVTWHGHGQLVVYWLFDLNSLGWSVRNLVSHAEQAIEDMTNDCLNSPALSTNTHISAHARRDAPGVYLYSAYPEDKGDDHNDTIMLGKIASLGFKIKHGFSYHGIAINLNCDLSAFNAINPCGYAGMQMLRLADFVAMESNQNNTVHPQAGYTFSYQQITQKLIDNIAKRHAGLIELRPTAPTKQPSSRLP</sequence>
<evidence type="ECO:0000313" key="9">
    <source>
        <dbReference type="Proteomes" id="UP000664554"/>
    </source>
</evidence>
<feature type="domain" description="BPL/LPL catalytic" evidence="7">
    <location>
        <begin position="65"/>
        <end position="281"/>
    </location>
</feature>
<dbReference type="InterPro" id="IPR045864">
    <property type="entry name" value="aa-tRNA-synth_II/BPL/LPL"/>
</dbReference>
<evidence type="ECO:0000256" key="2">
    <source>
        <dbReference type="ARBA" id="ARBA00022679"/>
    </source>
</evidence>
<evidence type="ECO:0000256" key="6">
    <source>
        <dbReference type="SAM" id="MobiDB-lite"/>
    </source>
</evidence>
<dbReference type="GO" id="GO:0033819">
    <property type="term" value="F:lipoyl(octanoyl) transferase activity"/>
    <property type="evidence" value="ECO:0007669"/>
    <property type="project" value="UniProtKB-EC"/>
</dbReference>
<dbReference type="PANTHER" id="PTHR10993:SF7">
    <property type="entry name" value="LIPOYLTRANSFERASE 2, MITOCHONDRIAL-RELATED"/>
    <property type="match status" value="1"/>
</dbReference>
<evidence type="ECO:0000259" key="7">
    <source>
        <dbReference type="PROSITE" id="PS51733"/>
    </source>
</evidence>
<dbReference type="SUPFAM" id="SSF55681">
    <property type="entry name" value="Class II aaRS and biotin synthetases"/>
    <property type="match status" value="1"/>
</dbReference>
<proteinExistence type="inferred from homology"/>
<dbReference type="HAMAP" id="MF_00013">
    <property type="entry name" value="LipB"/>
    <property type="match status" value="1"/>
</dbReference>
<comment type="function">
    <text evidence="4 5">Catalyzes the transfer of endogenously produced octanoic acid from octanoyl-acyl-carrier-protein onto the lipoyl domains of lipoate-dependent enzymes. Lipoyl-ACP can also act as a substrate although octanoyl-ACP is likely to be the physiological substrate.</text>
</comment>
<feature type="compositionally biased region" description="Polar residues" evidence="6">
    <location>
        <begin position="12"/>
        <end position="23"/>
    </location>
</feature>
<evidence type="ECO:0000256" key="1">
    <source>
        <dbReference type="ARBA" id="ARBA00004821"/>
    </source>
</evidence>
<dbReference type="PROSITE" id="PS51733">
    <property type="entry name" value="BPL_LPL_CATALYTIC"/>
    <property type="match status" value="1"/>
</dbReference>
<reference evidence="8 9" key="1">
    <citation type="submission" date="2021-03" db="EMBL/GenBank/DDBJ databases">
        <authorList>
            <person name="Shang D.-D."/>
            <person name="Du Z.-J."/>
            <person name="Chen G.-J."/>
        </authorList>
    </citation>
    <scope>NUCLEOTIDE SEQUENCE [LARGE SCALE GENOMIC DNA]</scope>
    <source>
        <strain evidence="8 9">F1192</strain>
    </source>
</reference>
<dbReference type="InterPro" id="IPR004143">
    <property type="entry name" value="BPL_LPL_catalytic"/>
</dbReference>
<accession>A0ABS3NKW4</accession>
<dbReference type="InterPro" id="IPR000544">
    <property type="entry name" value="Octanoyltransferase"/>
</dbReference>
<dbReference type="EMBL" id="JAGBKM010000001">
    <property type="protein sequence ID" value="MBO1529723.1"/>
    <property type="molecule type" value="Genomic_DNA"/>
</dbReference>
<gene>
    <name evidence="5 8" type="primary">lipB</name>
    <name evidence="8" type="ORF">J3492_00655</name>
</gene>
<feature type="site" description="Lowers pKa of active site Cys" evidence="5">
    <location>
        <position position="194"/>
    </location>
</feature>
<evidence type="ECO:0000256" key="5">
    <source>
        <dbReference type="HAMAP-Rule" id="MF_00013"/>
    </source>
</evidence>
<feature type="binding site" evidence="5">
    <location>
        <begin position="104"/>
        <end position="111"/>
    </location>
    <ligand>
        <name>substrate</name>
    </ligand>
</feature>
<comment type="similarity">
    <text evidence="5">Belongs to the LipB family.</text>
</comment>